<dbReference type="EMBL" id="QFMX01000013">
    <property type="protein sequence ID" value="PZO72288.1"/>
    <property type="molecule type" value="Genomic_DNA"/>
</dbReference>
<proteinExistence type="predicted"/>
<dbReference type="Proteomes" id="UP000249555">
    <property type="component" value="Unassembled WGS sequence"/>
</dbReference>
<gene>
    <name evidence="1" type="ORF">DI640_13010</name>
</gene>
<dbReference type="AlphaFoldDB" id="A0A2W5AVY6"/>
<evidence type="ECO:0000313" key="1">
    <source>
        <dbReference type="EMBL" id="PZO72288.1"/>
    </source>
</evidence>
<protein>
    <submittedName>
        <fullName evidence="1">Uncharacterized protein</fullName>
    </submittedName>
</protein>
<sequence length="86" mass="9257">MTDYTFTTEVLRDSVAYSLRDGDPANLGYVLAHALNDHSFDTEVSEIVEAFTGEIGYFRSTDLLAVKAKLDALVAAIDKQIASGAA</sequence>
<evidence type="ECO:0000313" key="2">
    <source>
        <dbReference type="Proteomes" id="UP000249555"/>
    </source>
</evidence>
<comment type="caution">
    <text evidence="1">The sequence shown here is derived from an EMBL/GenBank/DDBJ whole genome shotgun (WGS) entry which is preliminary data.</text>
</comment>
<name>A0A2W5AVY6_9SPHN</name>
<reference evidence="1 2" key="1">
    <citation type="submission" date="2017-08" db="EMBL/GenBank/DDBJ databases">
        <title>Infants hospitalized years apart are colonized by the same room-sourced microbial strains.</title>
        <authorList>
            <person name="Brooks B."/>
            <person name="Olm M.R."/>
            <person name="Firek B.A."/>
            <person name="Baker R."/>
            <person name="Thomas B.C."/>
            <person name="Morowitz M.J."/>
            <person name="Banfield J.F."/>
        </authorList>
    </citation>
    <scope>NUCLEOTIDE SEQUENCE [LARGE SCALE GENOMIC DNA]</scope>
    <source>
        <strain evidence="1">S2_018_000_R3_119</strain>
    </source>
</reference>
<accession>A0A2W5AVY6</accession>
<organism evidence="1 2">
    <name type="scientific">Sphingomonas taxi</name>
    <dbReference type="NCBI Taxonomy" id="1549858"/>
    <lineage>
        <taxon>Bacteria</taxon>
        <taxon>Pseudomonadati</taxon>
        <taxon>Pseudomonadota</taxon>
        <taxon>Alphaproteobacteria</taxon>
        <taxon>Sphingomonadales</taxon>
        <taxon>Sphingomonadaceae</taxon>
        <taxon>Sphingomonas</taxon>
    </lineage>
</organism>